<dbReference type="EMBL" id="CP006734">
    <property type="protein sequence ID" value="AGW42076.1"/>
    <property type="molecule type" value="Genomic_DNA"/>
</dbReference>
<organism evidence="2 3">
    <name type="scientific">Leifsonia xyli subsp. cynodontis DSM 46306</name>
    <dbReference type="NCBI Taxonomy" id="1389489"/>
    <lineage>
        <taxon>Bacteria</taxon>
        <taxon>Bacillati</taxon>
        <taxon>Actinomycetota</taxon>
        <taxon>Actinomycetes</taxon>
        <taxon>Micrococcales</taxon>
        <taxon>Microbacteriaceae</taxon>
        <taxon>Leifsonia</taxon>
    </lineage>
</organism>
<dbReference type="Proteomes" id="UP000016743">
    <property type="component" value="Chromosome"/>
</dbReference>
<feature type="compositionally biased region" description="Basic and acidic residues" evidence="1">
    <location>
        <begin position="72"/>
        <end position="83"/>
    </location>
</feature>
<dbReference type="KEGG" id="lxy:O159_20940"/>
<dbReference type="HOGENOM" id="CLU_2023828_0_0_11"/>
<gene>
    <name evidence="2" type="ORF">O159_20940</name>
</gene>
<evidence type="ECO:0000313" key="3">
    <source>
        <dbReference type="Proteomes" id="UP000016743"/>
    </source>
</evidence>
<name>U3P8D8_LEIXC</name>
<evidence type="ECO:0000313" key="2">
    <source>
        <dbReference type="EMBL" id="AGW42076.1"/>
    </source>
</evidence>
<feature type="compositionally biased region" description="Low complexity" evidence="1">
    <location>
        <begin position="59"/>
        <end position="71"/>
    </location>
</feature>
<evidence type="ECO:0000256" key="1">
    <source>
        <dbReference type="SAM" id="MobiDB-lite"/>
    </source>
</evidence>
<feature type="compositionally biased region" description="Polar residues" evidence="1">
    <location>
        <begin position="28"/>
        <end position="51"/>
    </location>
</feature>
<accession>U3P8D8</accession>
<reference evidence="2 3" key="1">
    <citation type="journal article" date="2013" name="Genome Announc.">
        <title>Complete Genome Sequence of Leifsonia xyli subsp. cynodontis Strain DSM46306, a Gram-Positive Bacterial Pathogen of Grasses.</title>
        <authorList>
            <person name="Monteiro-Vitorello C.B."/>
            <person name="Zerillo M.M."/>
            <person name="Van Sluys M.A."/>
            <person name="Camargo L.E."/>
            <person name="Kitajima J.P."/>
        </authorList>
    </citation>
    <scope>NUCLEOTIDE SEQUENCE [LARGE SCALE GENOMIC DNA]</scope>
    <source>
        <strain evidence="2 3">DSM 46306</strain>
    </source>
</reference>
<proteinExistence type="predicted"/>
<sequence>MAIASAVRWCLIFSIVRLFGVYEPSRGFATTPSRPAPSNSTSQRLASSTSVVARVTRTGSGSALAKASSAARRSENGRSRRDSSPSAIRSKAMKVAGVCSDSRFTRLAAGWMRWDSASQSRR</sequence>
<protein>
    <submittedName>
        <fullName evidence="2">Uncharacterized protein</fullName>
    </submittedName>
</protein>
<keyword evidence="3" id="KW-1185">Reference proteome</keyword>
<feature type="region of interest" description="Disordered" evidence="1">
    <location>
        <begin position="27"/>
        <end position="90"/>
    </location>
</feature>
<dbReference type="AlphaFoldDB" id="U3P8D8"/>